<dbReference type="KEGG" id="mli:MULP_03276"/>
<accession>L7V8V0</accession>
<dbReference type="AlphaFoldDB" id="L7V8V0"/>
<proteinExistence type="predicted"/>
<organism evidence="2 3">
    <name type="scientific">Mycobacterium liflandii (strain 128FXT)</name>
    <dbReference type="NCBI Taxonomy" id="459424"/>
    <lineage>
        <taxon>Bacteria</taxon>
        <taxon>Bacillati</taxon>
        <taxon>Actinomycetota</taxon>
        <taxon>Actinomycetes</taxon>
        <taxon>Mycobacteriales</taxon>
        <taxon>Mycobacteriaceae</taxon>
        <taxon>Mycobacterium</taxon>
        <taxon>Mycobacterium ulcerans group</taxon>
    </lineage>
</organism>
<evidence type="ECO:0000313" key="3">
    <source>
        <dbReference type="Proteomes" id="UP000011157"/>
    </source>
</evidence>
<keyword evidence="2" id="KW-0808">Transferase</keyword>
<gene>
    <name evidence="2" type="primary">wbbL2</name>
    <name evidence="2" type="ordered locus">MULP_03276</name>
</gene>
<name>L7V8V0_MYCL1</name>
<sequence length="278" mass="30890">MASTAALVPEWTWAPTRSVYGQLMSVLIIVPVFGQHEYTHALVGDLERESAEYLIVDNRGDYPKIGNERVVTPRENLGWGGRSDLGFRIAFSEGHSYAMTLNNDTRISKGFVAGLLDPRLPADTGIVGPMIDHGFPCAEDDQKPEAANYIPRPRYRAVSAVEGTALALSRECWRSVGGMDLRTFGRYGWGVDLDLALRARDAEFGLYTTEMAYINHFGRGTANKHFGKFRYLIGANSAMGRAMRRVHGRKWRKLFPPGTLPQAAPGSPITYTTHQLEQ</sequence>
<dbReference type="InterPro" id="IPR029044">
    <property type="entry name" value="Nucleotide-diphossugar_trans"/>
</dbReference>
<dbReference type="GO" id="GO:0016740">
    <property type="term" value="F:transferase activity"/>
    <property type="evidence" value="ECO:0007669"/>
    <property type="project" value="UniProtKB-KW"/>
</dbReference>
<protein>
    <submittedName>
        <fullName evidence="2">Rhamnosyl transferase WbbL2</fullName>
        <ecNumber evidence="2">2.-.-.-</ecNumber>
    </submittedName>
</protein>
<keyword evidence="3" id="KW-1185">Reference proteome</keyword>
<reference evidence="2 3" key="1">
    <citation type="journal article" date="2013" name="J. Bacteriol.">
        <title>Complete Genome Sequence of the Frog Pathogen Mycobacterium ulcerans Ecovar Liflandii.</title>
        <authorList>
            <person name="Tobias N.J."/>
            <person name="Doig K.D."/>
            <person name="Medema M.H."/>
            <person name="Chen H."/>
            <person name="Haring V."/>
            <person name="Moore R."/>
            <person name="Seemann T."/>
            <person name="Stinear T.P."/>
        </authorList>
    </citation>
    <scope>NUCLEOTIDE SEQUENCE [LARGE SCALE GENOMIC DNA]</scope>
    <source>
        <strain evidence="2 3">128FXT</strain>
    </source>
</reference>
<dbReference type="PANTHER" id="PTHR43179:SF11">
    <property type="entry name" value="GLYCOSYL TRANSFERASE"/>
    <property type="match status" value="1"/>
</dbReference>
<dbReference type="PATRIC" id="fig|459424.11.peg.3379"/>
<dbReference type="EC" id="2.-.-.-" evidence="2"/>
<dbReference type="Proteomes" id="UP000011157">
    <property type="component" value="Chromosome"/>
</dbReference>
<dbReference type="SUPFAM" id="SSF53448">
    <property type="entry name" value="Nucleotide-diphospho-sugar transferases"/>
    <property type="match status" value="1"/>
</dbReference>
<evidence type="ECO:0000256" key="1">
    <source>
        <dbReference type="SAM" id="MobiDB-lite"/>
    </source>
</evidence>
<dbReference type="Gene3D" id="3.90.550.10">
    <property type="entry name" value="Spore Coat Polysaccharide Biosynthesis Protein SpsA, Chain A"/>
    <property type="match status" value="1"/>
</dbReference>
<feature type="compositionally biased region" description="Polar residues" evidence="1">
    <location>
        <begin position="269"/>
        <end position="278"/>
    </location>
</feature>
<dbReference type="HOGENOM" id="CLU_1089142_0_0_11"/>
<dbReference type="EMBL" id="CP003899">
    <property type="protein sequence ID" value="AGC62985.1"/>
    <property type="molecule type" value="Genomic_DNA"/>
</dbReference>
<evidence type="ECO:0000313" key="2">
    <source>
        <dbReference type="EMBL" id="AGC62985.1"/>
    </source>
</evidence>
<dbReference type="PANTHER" id="PTHR43179">
    <property type="entry name" value="RHAMNOSYLTRANSFERASE WBBL"/>
    <property type="match status" value="1"/>
</dbReference>
<feature type="region of interest" description="Disordered" evidence="1">
    <location>
        <begin position="257"/>
        <end position="278"/>
    </location>
</feature>